<dbReference type="AlphaFoldDB" id="A0A653D6L0"/>
<organism evidence="2 3">
    <name type="scientific">Callosobruchus maculatus</name>
    <name type="common">Southern cowpea weevil</name>
    <name type="synonym">Pulse bruchid</name>
    <dbReference type="NCBI Taxonomy" id="64391"/>
    <lineage>
        <taxon>Eukaryota</taxon>
        <taxon>Metazoa</taxon>
        <taxon>Ecdysozoa</taxon>
        <taxon>Arthropoda</taxon>
        <taxon>Hexapoda</taxon>
        <taxon>Insecta</taxon>
        <taxon>Pterygota</taxon>
        <taxon>Neoptera</taxon>
        <taxon>Endopterygota</taxon>
        <taxon>Coleoptera</taxon>
        <taxon>Polyphaga</taxon>
        <taxon>Cucujiformia</taxon>
        <taxon>Chrysomeloidea</taxon>
        <taxon>Chrysomelidae</taxon>
        <taxon>Bruchinae</taxon>
        <taxon>Bruchini</taxon>
        <taxon>Callosobruchus</taxon>
    </lineage>
</organism>
<keyword evidence="1" id="KW-1133">Transmembrane helix</keyword>
<keyword evidence="1" id="KW-0472">Membrane</keyword>
<reference evidence="2 3" key="1">
    <citation type="submission" date="2019-01" db="EMBL/GenBank/DDBJ databases">
        <authorList>
            <person name="Sayadi A."/>
        </authorList>
    </citation>
    <scope>NUCLEOTIDE SEQUENCE [LARGE SCALE GENOMIC DNA]</scope>
</reference>
<feature type="transmembrane region" description="Helical" evidence="1">
    <location>
        <begin position="170"/>
        <end position="191"/>
    </location>
</feature>
<protein>
    <submittedName>
        <fullName evidence="2">Uncharacterized protein</fullName>
    </submittedName>
</protein>
<evidence type="ECO:0000313" key="3">
    <source>
        <dbReference type="Proteomes" id="UP000410492"/>
    </source>
</evidence>
<dbReference type="OrthoDB" id="6742008at2759"/>
<evidence type="ECO:0000313" key="2">
    <source>
        <dbReference type="EMBL" id="VEN55566.1"/>
    </source>
</evidence>
<accession>A0A653D6L0</accession>
<name>A0A653D6L0_CALMS</name>
<dbReference type="EMBL" id="CAACVG010010330">
    <property type="protein sequence ID" value="VEN55566.1"/>
    <property type="molecule type" value="Genomic_DNA"/>
</dbReference>
<keyword evidence="3" id="KW-1185">Reference proteome</keyword>
<proteinExistence type="predicted"/>
<sequence length="200" mass="23078">MVEIQRLKSKVSKVNDLAEGPDDLLGIDNNREPDQNDNIPDDLYEIIENFSFDFSEHSEEGASEERAERFVAEFETLRKLQEIVDHIACCLATFMRDIDIMDRNIFSLHDRIQPPVLPNLNADNLDAAGGDLPLDVRVMALLLSQGDNRHVEELLRTVHQNVIVNVNLSYYFKIMIFLLTFNTLLLFKWMLWDAFPAILD</sequence>
<keyword evidence="1" id="KW-0812">Transmembrane</keyword>
<evidence type="ECO:0000256" key="1">
    <source>
        <dbReference type="SAM" id="Phobius"/>
    </source>
</evidence>
<dbReference type="Proteomes" id="UP000410492">
    <property type="component" value="Unassembled WGS sequence"/>
</dbReference>
<gene>
    <name evidence="2" type="ORF">CALMAC_LOCUS14711</name>
</gene>